<dbReference type="InParanoid" id="A0A6J2XM12"/>
<dbReference type="GO" id="GO:0052689">
    <property type="term" value="F:carboxylic ester hydrolase activity"/>
    <property type="evidence" value="ECO:0007669"/>
    <property type="project" value="UniProtKB-KW"/>
</dbReference>
<accession>A0A6J2XM12</accession>
<reference evidence="9" key="1">
    <citation type="submission" date="2025-08" db="UniProtKB">
        <authorList>
            <consortium name="RefSeq"/>
        </authorList>
    </citation>
    <scope>IDENTIFICATION</scope>
    <source>
        <tissue evidence="9">Gonads</tissue>
    </source>
</reference>
<dbReference type="SUPFAM" id="SSF53474">
    <property type="entry name" value="alpha/beta-Hydrolases"/>
    <property type="match status" value="2"/>
</dbReference>
<keyword evidence="6" id="KW-0732">Signal</keyword>
<organism evidence="8 9">
    <name type="scientific">Sitophilus oryzae</name>
    <name type="common">Rice weevil</name>
    <name type="synonym">Curculio oryzae</name>
    <dbReference type="NCBI Taxonomy" id="7048"/>
    <lineage>
        <taxon>Eukaryota</taxon>
        <taxon>Metazoa</taxon>
        <taxon>Ecdysozoa</taxon>
        <taxon>Arthropoda</taxon>
        <taxon>Hexapoda</taxon>
        <taxon>Insecta</taxon>
        <taxon>Pterygota</taxon>
        <taxon>Neoptera</taxon>
        <taxon>Endopterygota</taxon>
        <taxon>Coleoptera</taxon>
        <taxon>Polyphaga</taxon>
        <taxon>Cucujiformia</taxon>
        <taxon>Curculionidae</taxon>
        <taxon>Dryophthorinae</taxon>
        <taxon>Sitophilus</taxon>
    </lineage>
</organism>
<evidence type="ECO:0000256" key="1">
    <source>
        <dbReference type="ARBA" id="ARBA00005964"/>
    </source>
</evidence>
<dbReference type="InterPro" id="IPR002018">
    <property type="entry name" value="CarbesteraseB"/>
</dbReference>
<feature type="chain" id="PRO_5027133937" description="Carboxylic ester hydrolase" evidence="6">
    <location>
        <begin position="17"/>
        <end position="595"/>
    </location>
</feature>
<dbReference type="AlphaFoldDB" id="A0A6J2XM12"/>
<evidence type="ECO:0000256" key="6">
    <source>
        <dbReference type="RuleBase" id="RU361235"/>
    </source>
</evidence>
<keyword evidence="8" id="KW-1185">Reference proteome</keyword>
<name>A0A6J2XM12_SITOR</name>
<dbReference type="Proteomes" id="UP000504635">
    <property type="component" value="Unplaced"/>
</dbReference>
<dbReference type="OrthoDB" id="19653at2759"/>
<proteinExistence type="inferred from homology"/>
<evidence type="ECO:0000313" key="8">
    <source>
        <dbReference type="Proteomes" id="UP000504635"/>
    </source>
</evidence>
<dbReference type="KEGG" id="soy:115879738"/>
<dbReference type="RefSeq" id="XP_030752568.1">
    <property type="nucleotide sequence ID" value="XM_030896708.1"/>
</dbReference>
<evidence type="ECO:0000313" key="9">
    <source>
        <dbReference type="RefSeq" id="XP_030752568.1"/>
    </source>
</evidence>
<keyword evidence="5" id="KW-0325">Glycoprotein</keyword>
<sequence>MKTLAYLFALIVVSYQENTPILTIPDGQLEGSIRQTVDLNKTYYAFRGIPYAQPPVGNLRFSENVPILTIPDGQLEGSIRQTVDLNKTYYAFRGIPYAQPPVGNLRFSNPVKNDPWAGVLDATNDKSSCVQAGGSDVIGQEDCLYINVYTPNLNDSLPVMVWFHGGGFIGGSSSYENFAPDYFLEQGVIYVAFNYRLGVFGFLSTNDSTASGNWGLKDQVLALQWTKENIKYFGGDPEKITIFGQSAGAASVSYMLQAPQTKGLYRAAIMQSGHSLCLWSLTRNARNTAFQLGLLLGVSASDSDELISQLRDVDASKLQGAQSNLTLTKIVLETVLAGLAFGPVTELESNDSVVTGKSHEQISNGTFQQVPILMGFNSKEAVLLDNFVDFARQMYYIYDIAAYRIAPYDLTTSITDRYFVGQQIKNYYSYNSSLTNYPEAFTNIFSIDQFNRPIREAVQQFLNYVEVYFYEFSYEGELGYPDRQYPGKGVGHAEDLHYFFVSNNSATDDDLEVRRKLVLMWTNFAKYLNPTPDESVDKLDGVVWPANSPDTNITQGIQYLDINKLLSARLNPDQSNWNFYKEFYDQYGMPPYDTY</sequence>
<dbReference type="InterPro" id="IPR019826">
    <property type="entry name" value="Carboxylesterase_B_AS"/>
</dbReference>
<feature type="signal peptide" evidence="6">
    <location>
        <begin position="1"/>
        <end position="16"/>
    </location>
</feature>
<keyword evidence="3 6" id="KW-0378">Hydrolase</keyword>
<dbReference type="Pfam" id="PF00135">
    <property type="entry name" value="COesterase"/>
    <property type="match status" value="2"/>
</dbReference>
<dbReference type="GeneID" id="115879738"/>
<comment type="similarity">
    <text evidence="1 6">Belongs to the type-B carboxylesterase/lipase family.</text>
</comment>
<dbReference type="InterPro" id="IPR029058">
    <property type="entry name" value="AB_hydrolase_fold"/>
</dbReference>
<evidence type="ECO:0000256" key="4">
    <source>
        <dbReference type="ARBA" id="ARBA00023157"/>
    </source>
</evidence>
<evidence type="ECO:0000256" key="5">
    <source>
        <dbReference type="ARBA" id="ARBA00023180"/>
    </source>
</evidence>
<dbReference type="PROSITE" id="PS00941">
    <property type="entry name" value="CARBOXYLESTERASE_B_2"/>
    <property type="match status" value="1"/>
</dbReference>
<dbReference type="PANTHER" id="PTHR43142">
    <property type="entry name" value="CARBOXYLIC ESTER HYDROLASE"/>
    <property type="match status" value="1"/>
</dbReference>
<protein>
    <recommendedName>
        <fullName evidence="6">Carboxylic ester hydrolase</fullName>
        <ecNumber evidence="6">3.1.1.-</ecNumber>
    </recommendedName>
</protein>
<evidence type="ECO:0000259" key="7">
    <source>
        <dbReference type="Pfam" id="PF00135"/>
    </source>
</evidence>
<evidence type="ECO:0000256" key="3">
    <source>
        <dbReference type="ARBA" id="ARBA00022801"/>
    </source>
</evidence>
<feature type="domain" description="Carboxylesterase type B" evidence="7">
    <location>
        <begin position="19"/>
        <end position="65"/>
    </location>
</feature>
<dbReference type="InterPro" id="IPR019819">
    <property type="entry name" value="Carboxylesterase_B_CS"/>
</dbReference>
<gene>
    <name evidence="9" type="primary">LOC115879738</name>
</gene>
<dbReference type="EC" id="3.1.1.-" evidence="6"/>
<dbReference type="PROSITE" id="PS00122">
    <property type="entry name" value="CARBOXYLESTERASE_B_1"/>
    <property type="match status" value="1"/>
</dbReference>
<dbReference type="Gene3D" id="3.40.50.1820">
    <property type="entry name" value="alpha/beta hydrolase"/>
    <property type="match status" value="2"/>
</dbReference>
<evidence type="ECO:0000256" key="2">
    <source>
        <dbReference type="ARBA" id="ARBA00022487"/>
    </source>
</evidence>
<keyword evidence="2" id="KW-0719">Serine esterase</keyword>
<feature type="domain" description="Carboxylesterase type B" evidence="7">
    <location>
        <begin position="66"/>
        <end position="547"/>
    </location>
</feature>
<keyword evidence="4" id="KW-1015">Disulfide bond</keyword>
<dbReference type="PANTHER" id="PTHR43142:SF1">
    <property type="entry name" value="CARBOXYLIC ESTER HYDROLASE"/>
    <property type="match status" value="1"/>
</dbReference>